<keyword evidence="5" id="KW-0808">Transferase</keyword>
<keyword evidence="4" id="KW-0597">Phosphoprotein</keyword>
<evidence type="ECO:0000313" key="11">
    <source>
        <dbReference type="EMBL" id="RZU02754.1"/>
    </source>
</evidence>
<dbReference type="PANTHER" id="PTHR24421">
    <property type="entry name" value="NITRATE/NITRITE SENSOR PROTEIN NARX-RELATED"/>
    <property type="match status" value="1"/>
</dbReference>
<dbReference type="PROSITE" id="PS50885">
    <property type="entry name" value="HAMP"/>
    <property type="match status" value="1"/>
</dbReference>
<evidence type="ECO:0000256" key="4">
    <source>
        <dbReference type="ARBA" id="ARBA00022553"/>
    </source>
</evidence>
<keyword evidence="7" id="KW-0902">Two-component regulatory system</keyword>
<dbReference type="GO" id="GO:0000155">
    <property type="term" value="F:phosphorelay sensor kinase activity"/>
    <property type="evidence" value="ECO:0007669"/>
    <property type="project" value="InterPro"/>
</dbReference>
<organism evidence="11 12">
    <name type="scientific">Rivibacter subsaxonicus</name>
    <dbReference type="NCBI Taxonomy" id="457575"/>
    <lineage>
        <taxon>Bacteria</taxon>
        <taxon>Pseudomonadati</taxon>
        <taxon>Pseudomonadota</taxon>
        <taxon>Betaproteobacteria</taxon>
        <taxon>Burkholderiales</taxon>
        <taxon>Rivibacter</taxon>
    </lineage>
</organism>
<protein>
    <recommendedName>
        <fullName evidence="3">histidine kinase</fullName>
        <ecNumber evidence="3">2.7.13.3</ecNumber>
    </recommendedName>
</protein>
<evidence type="ECO:0000256" key="7">
    <source>
        <dbReference type="ARBA" id="ARBA00023012"/>
    </source>
</evidence>
<feature type="domain" description="HAMP" evidence="10">
    <location>
        <begin position="167"/>
        <end position="219"/>
    </location>
</feature>
<feature type="transmembrane region" description="Helical" evidence="8">
    <location>
        <begin position="6"/>
        <end position="25"/>
    </location>
</feature>
<dbReference type="EMBL" id="SHKP01000004">
    <property type="protein sequence ID" value="RZU02754.1"/>
    <property type="molecule type" value="Genomic_DNA"/>
</dbReference>
<dbReference type="GO" id="GO:0016020">
    <property type="term" value="C:membrane"/>
    <property type="evidence" value="ECO:0007669"/>
    <property type="project" value="UniProtKB-SubCell"/>
</dbReference>
<dbReference type="PROSITE" id="PS50109">
    <property type="entry name" value="HIS_KIN"/>
    <property type="match status" value="1"/>
</dbReference>
<comment type="caution">
    <text evidence="11">The sequence shown here is derived from an EMBL/GenBank/DDBJ whole genome shotgun (WGS) entry which is preliminary data.</text>
</comment>
<dbReference type="Gene3D" id="1.20.5.1930">
    <property type="match status" value="1"/>
</dbReference>
<dbReference type="SMART" id="SM00387">
    <property type="entry name" value="HATPase_c"/>
    <property type="match status" value="1"/>
</dbReference>
<dbReference type="RefSeq" id="WP_130430488.1">
    <property type="nucleotide sequence ID" value="NZ_SHKP01000004.1"/>
</dbReference>
<dbReference type="CDD" id="cd06225">
    <property type="entry name" value="HAMP"/>
    <property type="match status" value="1"/>
</dbReference>
<evidence type="ECO:0000256" key="3">
    <source>
        <dbReference type="ARBA" id="ARBA00012438"/>
    </source>
</evidence>
<evidence type="ECO:0000259" key="10">
    <source>
        <dbReference type="PROSITE" id="PS50885"/>
    </source>
</evidence>
<keyword evidence="12" id="KW-1185">Reference proteome</keyword>
<dbReference type="InterPro" id="IPR005467">
    <property type="entry name" value="His_kinase_dom"/>
</dbReference>
<dbReference type="InterPro" id="IPR003594">
    <property type="entry name" value="HATPase_dom"/>
</dbReference>
<keyword evidence="8" id="KW-0812">Transmembrane</keyword>
<reference evidence="11 12" key="1">
    <citation type="submission" date="2019-02" db="EMBL/GenBank/DDBJ databases">
        <title>Genomic Encyclopedia of Type Strains, Phase IV (KMG-IV): sequencing the most valuable type-strain genomes for metagenomic binning, comparative biology and taxonomic classification.</title>
        <authorList>
            <person name="Goeker M."/>
        </authorList>
    </citation>
    <scope>NUCLEOTIDE SEQUENCE [LARGE SCALE GENOMIC DNA]</scope>
    <source>
        <strain evidence="11 12">DSM 19570</strain>
    </source>
</reference>
<dbReference type="Pfam" id="PF00672">
    <property type="entry name" value="HAMP"/>
    <property type="match status" value="1"/>
</dbReference>
<dbReference type="Gene3D" id="3.30.565.10">
    <property type="entry name" value="Histidine kinase-like ATPase, C-terminal domain"/>
    <property type="match status" value="1"/>
</dbReference>
<dbReference type="Gene3D" id="6.10.340.10">
    <property type="match status" value="1"/>
</dbReference>
<dbReference type="CDD" id="cd16917">
    <property type="entry name" value="HATPase_UhpB-NarQ-NarX-like"/>
    <property type="match status" value="1"/>
</dbReference>
<dbReference type="InterPro" id="IPR050482">
    <property type="entry name" value="Sensor_HK_TwoCompSys"/>
</dbReference>
<dbReference type="SMART" id="SM00304">
    <property type="entry name" value="HAMP"/>
    <property type="match status" value="1"/>
</dbReference>
<proteinExistence type="predicted"/>
<dbReference type="Pfam" id="PF07730">
    <property type="entry name" value="HisKA_3"/>
    <property type="match status" value="1"/>
</dbReference>
<dbReference type="InterPro" id="IPR003660">
    <property type="entry name" value="HAMP_dom"/>
</dbReference>
<dbReference type="AlphaFoldDB" id="A0A4Q7W0K8"/>
<accession>A0A4Q7W0K8</accession>
<keyword evidence="6 11" id="KW-0418">Kinase</keyword>
<dbReference type="GO" id="GO:0046983">
    <property type="term" value="F:protein dimerization activity"/>
    <property type="evidence" value="ECO:0007669"/>
    <property type="project" value="InterPro"/>
</dbReference>
<evidence type="ECO:0000256" key="2">
    <source>
        <dbReference type="ARBA" id="ARBA00004370"/>
    </source>
</evidence>
<keyword evidence="8" id="KW-0472">Membrane</keyword>
<comment type="subcellular location">
    <subcellularLocation>
        <location evidence="2">Membrane</location>
    </subcellularLocation>
</comment>
<dbReference type="OrthoDB" id="9782588at2"/>
<feature type="transmembrane region" description="Helical" evidence="8">
    <location>
        <begin position="144"/>
        <end position="166"/>
    </location>
</feature>
<comment type="catalytic activity">
    <reaction evidence="1">
        <text>ATP + protein L-histidine = ADP + protein N-phospho-L-histidine.</text>
        <dbReference type="EC" id="2.7.13.3"/>
    </reaction>
</comment>
<evidence type="ECO:0000259" key="9">
    <source>
        <dbReference type="PROSITE" id="PS50109"/>
    </source>
</evidence>
<dbReference type="EC" id="2.7.13.3" evidence="3"/>
<evidence type="ECO:0000256" key="5">
    <source>
        <dbReference type="ARBA" id="ARBA00022679"/>
    </source>
</evidence>
<dbReference type="InterPro" id="IPR011712">
    <property type="entry name" value="Sig_transdc_His_kin_sub3_dim/P"/>
</dbReference>
<keyword evidence="8" id="KW-1133">Transmembrane helix</keyword>
<sequence>MSLRLKIHLIVGSLVTLFVLALIALQLQATRDSVREEVVAANRVAAQLLKRTVMLQASQGTPAMQDYLAGLGRVRSNEIMLLDAGGQQIYRSPPSPYKAGRDAPSWFAQLISPSPQQQSIAFPDGKLVIRADASRAAVDAWDQIVVLALAGLALLVVVNLLVYWVVGRTVKPFGQIVEALNRIEAGHLDVKLMSLPGTEAAAIGAAFNRMVDGVAVRIEAERRAAHAERELSDRRDLARWIDRHLEQERKLIARELHDELGQSVTAMRSLALSVAQRVAPLDAEAAQAANVIAEESSRLYDAMHGLIPRLAPLVLDAFGLADALRDLTERTRVSQPQAAIDLQLALGDVQLGSEAALALYRAAQEGMTNALRHGQARHLAVSLRAEAGGARLEVRDDGAGLAPDWHDRTRQEGGHYGLRWLGERVEALGGRLDIANHAVRGAQLLVWLPFSATEEGSA</sequence>
<evidence type="ECO:0000256" key="8">
    <source>
        <dbReference type="SAM" id="Phobius"/>
    </source>
</evidence>
<dbReference type="InterPro" id="IPR036890">
    <property type="entry name" value="HATPase_C_sf"/>
</dbReference>
<dbReference type="SUPFAM" id="SSF55874">
    <property type="entry name" value="ATPase domain of HSP90 chaperone/DNA topoisomerase II/histidine kinase"/>
    <property type="match status" value="1"/>
</dbReference>
<feature type="domain" description="Histidine kinase" evidence="9">
    <location>
        <begin position="255"/>
        <end position="452"/>
    </location>
</feature>
<dbReference type="Proteomes" id="UP000293671">
    <property type="component" value="Unassembled WGS sequence"/>
</dbReference>
<evidence type="ECO:0000256" key="6">
    <source>
        <dbReference type="ARBA" id="ARBA00022777"/>
    </source>
</evidence>
<dbReference type="Pfam" id="PF02518">
    <property type="entry name" value="HATPase_c"/>
    <property type="match status" value="1"/>
</dbReference>
<gene>
    <name evidence="11" type="ORF">EV670_0783</name>
</gene>
<name>A0A4Q7W0K8_9BURK</name>
<evidence type="ECO:0000313" key="12">
    <source>
        <dbReference type="Proteomes" id="UP000293671"/>
    </source>
</evidence>
<evidence type="ECO:0000256" key="1">
    <source>
        <dbReference type="ARBA" id="ARBA00000085"/>
    </source>
</evidence>